<protein>
    <submittedName>
        <fullName evidence="1">Uncharacterized protein</fullName>
    </submittedName>
</protein>
<organism evidence="1">
    <name type="scientific">Siphoviridae sp. ctBLh2</name>
    <dbReference type="NCBI Taxonomy" id="2827803"/>
    <lineage>
        <taxon>Viruses</taxon>
        <taxon>Duplodnaviria</taxon>
        <taxon>Heunggongvirae</taxon>
        <taxon>Uroviricota</taxon>
        <taxon>Caudoviricetes</taxon>
    </lineage>
</organism>
<sequence length="48" mass="4818">MIPRQQGDAACDPLAGRSSGCCGMPGSCPRLPRSALFCGLPCLGGLPV</sequence>
<accession>A0A8S5S3H7</accession>
<proteinExistence type="predicted"/>
<dbReference type="EMBL" id="BK032514">
    <property type="protein sequence ID" value="DAF45556.1"/>
    <property type="molecule type" value="Genomic_DNA"/>
</dbReference>
<reference evidence="1" key="1">
    <citation type="journal article" date="2021" name="Proc. Natl. Acad. Sci. U.S.A.">
        <title>A Catalog of Tens of Thousands of Viruses from Human Metagenomes Reveals Hidden Associations with Chronic Diseases.</title>
        <authorList>
            <person name="Tisza M.J."/>
            <person name="Buck C.B."/>
        </authorList>
    </citation>
    <scope>NUCLEOTIDE SEQUENCE</scope>
    <source>
        <strain evidence="1">CtBLh2</strain>
    </source>
</reference>
<name>A0A8S5S3H7_9CAUD</name>
<evidence type="ECO:0000313" key="1">
    <source>
        <dbReference type="EMBL" id="DAF45556.1"/>
    </source>
</evidence>